<gene>
    <name evidence="3" type="ORF">H312_02343</name>
</gene>
<keyword evidence="1" id="KW-0812">Transmembrane</keyword>
<dbReference type="GO" id="GO:0031965">
    <property type="term" value="C:nuclear membrane"/>
    <property type="evidence" value="ECO:0007669"/>
    <property type="project" value="InterPro"/>
</dbReference>
<dbReference type="Proteomes" id="UP000030655">
    <property type="component" value="Unassembled WGS sequence"/>
</dbReference>
<feature type="transmembrane region" description="Helical" evidence="1">
    <location>
        <begin position="101"/>
        <end position="132"/>
    </location>
</feature>
<evidence type="ECO:0000313" key="4">
    <source>
        <dbReference type="Proteomes" id="UP000030655"/>
    </source>
</evidence>
<evidence type="ECO:0000256" key="1">
    <source>
        <dbReference type="SAM" id="Phobius"/>
    </source>
</evidence>
<reference evidence="3 4" key="2">
    <citation type="submission" date="2014-03" db="EMBL/GenBank/DDBJ databases">
        <title>The Genome Sequence of Anncaliia algerae insect isolate PRA339.</title>
        <authorList>
            <consortium name="The Broad Institute Genome Sequencing Platform"/>
            <consortium name="The Broad Institute Genome Sequencing Center for Infectious Disease"/>
            <person name="Cuomo C."/>
            <person name="Becnel J."/>
            <person name="Sanscrainte N."/>
            <person name="Walker B."/>
            <person name="Young S.K."/>
            <person name="Zeng Q."/>
            <person name="Gargeya S."/>
            <person name="Fitzgerald M."/>
            <person name="Haas B."/>
            <person name="Abouelleil A."/>
            <person name="Alvarado L."/>
            <person name="Arachchi H.M."/>
            <person name="Berlin A.M."/>
            <person name="Chapman S.B."/>
            <person name="Dewar J."/>
            <person name="Goldberg J."/>
            <person name="Griggs A."/>
            <person name="Gujja S."/>
            <person name="Hansen M."/>
            <person name="Howarth C."/>
            <person name="Imamovic A."/>
            <person name="Larimer J."/>
            <person name="McCowan C."/>
            <person name="Murphy C."/>
            <person name="Neiman D."/>
            <person name="Pearson M."/>
            <person name="Priest M."/>
            <person name="Roberts A."/>
            <person name="Saif S."/>
            <person name="Shea T."/>
            <person name="Sisk P."/>
            <person name="Sykes S."/>
            <person name="Wortman J."/>
            <person name="Nusbaum C."/>
            <person name="Birren B."/>
        </authorList>
    </citation>
    <scope>NUCLEOTIDE SEQUENCE [LARGE SCALE GENOMIC DNA]</scope>
    <source>
        <strain evidence="3 4">PRA339</strain>
    </source>
</reference>
<accession>A0A059EYX0</accession>
<proteinExistence type="predicted"/>
<feature type="domain" description="Brl1/Brr6" evidence="2">
    <location>
        <begin position="105"/>
        <end position="230"/>
    </location>
</feature>
<reference evidence="4" key="1">
    <citation type="submission" date="2013-02" db="EMBL/GenBank/DDBJ databases">
        <authorList>
            <consortium name="The Broad Institute Genome Sequencing Platform"/>
            <person name="Cuomo C."/>
            <person name="Becnel J."/>
            <person name="Sanscrainte N."/>
            <person name="Walker B."/>
            <person name="Young S.K."/>
            <person name="Zeng Q."/>
            <person name="Gargeya S."/>
            <person name="Fitzgerald M."/>
            <person name="Haas B."/>
            <person name="Abouelleil A."/>
            <person name="Alvarado L."/>
            <person name="Arachchi H.M."/>
            <person name="Berlin A.M."/>
            <person name="Chapman S.B."/>
            <person name="Dewar J."/>
            <person name="Goldberg J."/>
            <person name="Griggs A."/>
            <person name="Gujja S."/>
            <person name="Hansen M."/>
            <person name="Howarth C."/>
            <person name="Imamovic A."/>
            <person name="Larimer J."/>
            <person name="McCowan C."/>
            <person name="Murphy C."/>
            <person name="Neiman D."/>
            <person name="Pearson M."/>
            <person name="Priest M."/>
            <person name="Roberts A."/>
            <person name="Saif S."/>
            <person name="Shea T."/>
            <person name="Sisk P."/>
            <person name="Sykes S."/>
            <person name="Wortman J."/>
            <person name="Nusbaum C."/>
            <person name="Birren B."/>
        </authorList>
    </citation>
    <scope>NUCLEOTIDE SEQUENCE [LARGE SCALE GENOMIC DNA]</scope>
    <source>
        <strain evidence="4">PRA339</strain>
    </source>
</reference>
<evidence type="ECO:0000259" key="2">
    <source>
        <dbReference type="SMART" id="SM01042"/>
    </source>
</evidence>
<organism evidence="3 4">
    <name type="scientific">Anncaliia algerae PRA339</name>
    <dbReference type="NCBI Taxonomy" id="1288291"/>
    <lineage>
        <taxon>Eukaryota</taxon>
        <taxon>Fungi</taxon>
        <taxon>Fungi incertae sedis</taxon>
        <taxon>Microsporidia</taxon>
        <taxon>Tubulinosematoidea</taxon>
        <taxon>Tubulinosematidae</taxon>
        <taxon>Anncaliia</taxon>
    </lineage>
</organism>
<dbReference type="HOGENOM" id="CLU_091062_0_0_1"/>
<keyword evidence="1" id="KW-0472">Membrane</keyword>
<dbReference type="InterPro" id="IPR040202">
    <property type="entry name" value="Brl1/Brr6"/>
</dbReference>
<dbReference type="EMBL" id="KK365192">
    <property type="protein sequence ID" value="KCZ80253.1"/>
    <property type="molecule type" value="Genomic_DNA"/>
</dbReference>
<evidence type="ECO:0000313" key="3">
    <source>
        <dbReference type="EMBL" id="KCZ80253.1"/>
    </source>
</evidence>
<dbReference type="InterPro" id="IPR018767">
    <property type="entry name" value="Brl1/Brr6_dom"/>
</dbReference>
<dbReference type="STRING" id="1288291.A0A059EYX0"/>
<dbReference type="SMART" id="SM01042">
    <property type="entry name" value="Brr6_like_C_C"/>
    <property type="match status" value="1"/>
</dbReference>
<dbReference type="OrthoDB" id="5961at2759"/>
<dbReference type="PANTHER" id="PTHR28136:SF1">
    <property type="entry name" value="NUCLEUS EXPORT PROTEIN BRL1"/>
    <property type="match status" value="1"/>
</dbReference>
<keyword evidence="1" id="KW-1133">Transmembrane helix</keyword>
<dbReference type="PANTHER" id="PTHR28136">
    <property type="entry name" value="NUCLEUS EXPORT PROTEIN BRR6"/>
    <property type="match status" value="1"/>
</dbReference>
<dbReference type="Pfam" id="PF10104">
    <property type="entry name" value="Brr6_like_C_C"/>
    <property type="match status" value="1"/>
</dbReference>
<sequence>MRMKRFPLDTEQEFTWKKNLEKKKEVSPFLNNKIFANKVNLFSEVKHENDGNIFKKRKYEEINDKLSSITFSDGKKKNDEKELANKQNENINDRLNSNLNFIYILISYLHLLINCIITCLFIYIIFSLLFFIKRDINTKIIERKLHIKNLSEEGEYNYRINKCDPRTRVPALNLKCTEWEVMMNRKIDSVEVTRIVLEVLGESLDGFVKRFSLKSCLIGGMFFIIFLMFRNSRFGK</sequence>
<dbReference type="GO" id="GO:0055088">
    <property type="term" value="P:lipid homeostasis"/>
    <property type="evidence" value="ECO:0007669"/>
    <property type="project" value="InterPro"/>
</dbReference>
<dbReference type="GO" id="GO:0006998">
    <property type="term" value="P:nuclear envelope organization"/>
    <property type="evidence" value="ECO:0007669"/>
    <property type="project" value="InterPro"/>
</dbReference>
<protein>
    <recommendedName>
        <fullName evidence="2">Brl1/Brr6 domain-containing protein</fullName>
    </recommendedName>
</protein>
<name>A0A059EYX0_9MICR</name>
<keyword evidence="4" id="KW-1185">Reference proteome</keyword>
<feature type="transmembrane region" description="Helical" evidence="1">
    <location>
        <begin position="211"/>
        <end position="229"/>
    </location>
</feature>
<dbReference type="VEuPathDB" id="MicrosporidiaDB:H312_02343"/>
<dbReference type="AlphaFoldDB" id="A0A059EYX0"/>